<feature type="domain" description="GIT Spa2 homology (SHD)" evidence="2">
    <location>
        <begin position="359"/>
        <end position="389"/>
    </location>
</feature>
<feature type="region of interest" description="Disordered" evidence="1">
    <location>
        <begin position="908"/>
        <end position="934"/>
    </location>
</feature>
<keyword evidence="4" id="KW-1185">Reference proteome</keyword>
<dbReference type="GO" id="GO:1902716">
    <property type="term" value="C:cell cortex of growing cell tip"/>
    <property type="evidence" value="ECO:0007669"/>
    <property type="project" value="TreeGrafter"/>
</dbReference>
<feature type="region of interest" description="Disordered" evidence="1">
    <location>
        <begin position="617"/>
        <end position="653"/>
    </location>
</feature>
<feature type="region of interest" description="Disordered" evidence="1">
    <location>
        <begin position="132"/>
        <end position="163"/>
    </location>
</feature>
<feature type="compositionally biased region" description="Basic and acidic residues" evidence="1">
    <location>
        <begin position="634"/>
        <end position="653"/>
    </location>
</feature>
<organism evidence="3 4">
    <name type="scientific">Ophiocordyceps unilateralis</name>
    <name type="common">Zombie-ant fungus</name>
    <name type="synonym">Torrubia unilateralis</name>
    <dbReference type="NCBI Taxonomy" id="268505"/>
    <lineage>
        <taxon>Eukaryota</taxon>
        <taxon>Fungi</taxon>
        <taxon>Dikarya</taxon>
        <taxon>Ascomycota</taxon>
        <taxon>Pezizomycotina</taxon>
        <taxon>Sordariomycetes</taxon>
        <taxon>Hypocreomycetidae</taxon>
        <taxon>Hypocreales</taxon>
        <taxon>Ophiocordycipitaceae</taxon>
        <taxon>Ophiocordyceps</taxon>
    </lineage>
</organism>
<evidence type="ECO:0000256" key="1">
    <source>
        <dbReference type="SAM" id="MobiDB-lite"/>
    </source>
</evidence>
<dbReference type="SMART" id="SM00555">
    <property type="entry name" value="GIT"/>
    <property type="match status" value="2"/>
</dbReference>
<protein>
    <recommendedName>
        <fullName evidence="2">GIT Spa2 homology (SHD) domain-containing protein</fullName>
    </recommendedName>
</protein>
<sequence length="958" mass="104124">MGLYRVATDATTASAMLSHFRLVVPLLPSAGPPTAPPFFSPAASRLPPSQSLCPCPRTGRFTIAASAIFFFVRPGRFLLAEASNRRTSEAEGRCTAAGLRLYCVWRVPATRSALGPLVLPLSAARAWAVQPVGKPTPAHSSSNSRRRLPLAGSETPVSSPPFPAVCSPPIMSVGGRNAPLSPISIGGSEWSFSSSKARPPEGVGPYPINRGNLVSPPQSGGSNGAMSINGFPSGPRSNGGPSPPPSIGRSSNGTNLFSSRSEGNRNSARTDVDESLLQEHYLALKAFLNTRDANNRQQPNKARDKLLRLSSVQFHELSTDVYDELMRRQATARAPPNAPNGPPSFLLPEKTFHPKRNQARQRLSSLGPPRFRDLAGDVFHELERRFPHFVGGDIPRIGSAASTRGGPMSRMGTPVNGAMYPPRGPSRMRRPSDASSVRGPPSGDPYAIPPSPSVANGDYSRPMPKQPQNNTIVPNKSTMLEEDDDNAADDDGGDVFSLERVADAPNSKRIGDGGLTAESGKRIEEYQAQVRELQDKLDGMEDAMRRKEDEMSSVLDGERSRATAVSMEKKELSGLRLKLENKLAEAQNLNQSMKEELDRVRQDHDEETQLLRDELSAMQQSSRGARMGNVSADVQRENDELRESLRQQRQVTDEVRREAQEFLREMRSLSQQSEATYEKQAVMEKTIEQLEREVRDWRNRYERTKTQLRNMRASSLGLQREQDAARYVRDKGFLSSGGLVKDVHVVKFQTAIDELLQTARQEVPEKAIDAMKLVVVSVRRITRDLDEAVPGVDEVAQQQARLKAKVSSTANSLITASKNFAAGAGISPVSLLDAAASHLTAAIVELLRVVKIRVTPAGELEDDDDGTMTPVDSTAFFSPRSLTQAPAQENLPPPPPFQGIGNMRASAESSAYSPVSSPRASVEPYSDGGPNGLTNGMDYMGLKGYGMQQRAYGAYGGS</sequence>
<proteinExistence type="predicted"/>
<dbReference type="Proteomes" id="UP000037136">
    <property type="component" value="Unassembled WGS sequence"/>
</dbReference>
<feature type="domain" description="GIT Spa2 homology (SHD)" evidence="2">
    <location>
        <begin position="302"/>
        <end position="332"/>
    </location>
</feature>
<dbReference type="PANTHER" id="PTHR21601">
    <property type="entry name" value="SPA2 PROTEIN"/>
    <property type="match status" value="1"/>
</dbReference>
<dbReference type="InterPro" id="IPR056439">
    <property type="entry name" value="VBS_C3G9"/>
</dbReference>
<evidence type="ECO:0000313" key="4">
    <source>
        <dbReference type="Proteomes" id="UP000037136"/>
    </source>
</evidence>
<evidence type="ECO:0000259" key="2">
    <source>
        <dbReference type="SMART" id="SM00555"/>
    </source>
</evidence>
<reference evidence="3 4" key="2">
    <citation type="journal article" date="2017" name="Sci. Rep.">
        <title>Ant-infecting Ophiocordyceps genomes reveal a high diversity of potential behavioral manipulation genes and a possible major role for enterotoxins.</title>
        <authorList>
            <person name="de Bekker C."/>
            <person name="Ohm R.A."/>
            <person name="Evans H.C."/>
            <person name="Brachmann A."/>
            <person name="Hughes D.P."/>
        </authorList>
    </citation>
    <scope>NUCLEOTIDE SEQUENCE [LARGE SCALE GENOMIC DNA]</scope>
    <source>
        <strain evidence="3 4">SC16a</strain>
    </source>
</reference>
<evidence type="ECO:0000313" key="3">
    <source>
        <dbReference type="EMBL" id="PFH63459.1"/>
    </source>
</evidence>
<feature type="compositionally biased region" description="Polar residues" evidence="1">
    <location>
        <begin position="466"/>
        <end position="475"/>
    </location>
</feature>
<reference evidence="3 4" key="1">
    <citation type="journal article" date="2015" name="BMC Genomics">
        <title>Gene expression during zombie ant biting behavior reflects the complexity underlying fungal parasitic behavioral manipulation.</title>
        <authorList>
            <person name="de Bekker C."/>
            <person name="Ohm R.A."/>
            <person name="Loreto R.G."/>
            <person name="Sebastian A."/>
            <person name="Albert I."/>
            <person name="Merrow M."/>
            <person name="Brachmann A."/>
            <person name="Hughes D.P."/>
        </authorList>
    </citation>
    <scope>NUCLEOTIDE SEQUENCE [LARGE SCALE GENOMIC DNA]</scope>
    <source>
        <strain evidence="3 4">SC16a</strain>
    </source>
</reference>
<dbReference type="GO" id="GO:0005078">
    <property type="term" value="F:MAP-kinase scaffold activity"/>
    <property type="evidence" value="ECO:0007669"/>
    <property type="project" value="TreeGrafter"/>
</dbReference>
<dbReference type="GO" id="GO:0005826">
    <property type="term" value="C:actomyosin contractile ring"/>
    <property type="evidence" value="ECO:0007669"/>
    <property type="project" value="TreeGrafter"/>
</dbReference>
<dbReference type="Pfam" id="PF08518">
    <property type="entry name" value="GIT_SHD"/>
    <property type="match status" value="2"/>
</dbReference>
<dbReference type="AlphaFoldDB" id="A0A2A9PQT5"/>
<comment type="caution">
    <text evidence="3">The sequence shown here is derived from an EMBL/GenBank/DDBJ whole genome shotgun (WGS) entry which is preliminary data.</text>
</comment>
<gene>
    <name evidence="3" type="ORF">XA68_10052</name>
</gene>
<dbReference type="InterPro" id="IPR013724">
    <property type="entry name" value="GIT_SHD"/>
</dbReference>
<dbReference type="EMBL" id="LAZP02000001">
    <property type="protein sequence ID" value="PFH63459.1"/>
    <property type="molecule type" value="Genomic_DNA"/>
</dbReference>
<feature type="compositionally biased region" description="Polar residues" evidence="1">
    <location>
        <begin position="254"/>
        <end position="269"/>
    </location>
</feature>
<dbReference type="PANTHER" id="PTHR21601:SF0">
    <property type="entry name" value="PROTEIN SPA2-RELATED"/>
    <property type="match status" value="1"/>
</dbReference>
<feature type="compositionally biased region" description="Low complexity" evidence="1">
    <location>
        <begin position="908"/>
        <end position="922"/>
    </location>
</feature>
<feature type="compositionally biased region" description="Polar residues" evidence="1">
    <location>
        <begin position="215"/>
        <end position="226"/>
    </location>
</feature>
<name>A0A2A9PQT5_OPHUN</name>
<accession>A0A2A9PQT5</accession>
<dbReference type="Pfam" id="PF23742">
    <property type="entry name" value="VBS_C3G9"/>
    <property type="match status" value="1"/>
</dbReference>
<feature type="compositionally biased region" description="Low complexity" evidence="1">
    <location>
        <begin position="229"/>
        <end position="240"/>
    </location>
</feature>
<dbReference type="STRING" id="268505.A0A2A9PQT5"/>
<dbReference type="OrthoDB" id="5588096at2759"/>
<feature type="region of interest" description="Disordered" evidence="1">
    <location>
        <begin position="397"/>
        <end position="475"/>
    </location>
</feature>
<feature type="region of interest" description="Disordered" evidence="1">
    <location>
        <begin position="189"/>
        <end position="272"/>
    </location>
</feature>
<dbReference type="InterPro" id="IPR039892">
    <property type="entry name" value="Spa2/Sph1"/>
</dbReference>
<feature type="region of interest" description="Disordered" evidence="1">
    <location>
        <begin position="545"/>
        <end position="567"/>
    </location>
</feature>